<evidence type="ECO:0000256" key="1">
    <source>
        <dbReference type="SAM" id="SignalP"/>
    </source>
</evidence>
<gene>
    <name evidence="2" type="ORF">NBO_606g0001</name>
</gene>
<feature type="signal peptide" evidence="1">
    <location>
        <begin position="1"/>
        <end position="17"/>
    </location>
</feature>
<name>R0KMV6_NOSB1</name>
<keyword evidence="1" id="KW-0732">Signal</keyword>
<feature type="chain" id="PRO_5004344056" evidence="1">
    <location>
        <begin position="18"/>
        <end position="272"/>
    </location>
</feature>
<accession>R0KMV6</accession>
<evidence type="ECO:0000313" key="3">
    <source>
        <dbReference type="Proteomes" id="UP000016927"/>
    </source>
</evidence>
<evidence type="ECO:0000313" key="2">
    <source>
        <dbReference type="EMBL" id="EOB11981.1"/>
    </source>
</evidence>
<proteinExistence type="predicted"/>
<dbReference type="VEuPathDB" id="MicrosporidiaDB:NBO_606g0001"/>
<dbReference type="Proteomes" id="UP000016927">
    <property type="component" value="Unassembled WGS sequence"/>
</dbReference>
<dbReference type="HOGENOM" id="CLU_1050079_0_0_1"/>
<dbReference type="EMBL" id="KB909513">
    <property type="protein sequence ID" value="EOB11981.1"/>
    <property type="molecule type" value="Genomic_DNA"/>
</dbReference>
<protein>
    <submittedName>
        <fullName evidence="2">Uncharacterized protein</fullName>
    </submittedName>
</protein>
<dbReference type="AlphaFoldDB" id="R0KMV6"/>
<keyword evidence="3" id="KW-1185">Reference proteome</keyword>
<sequence>MIMFFTCSYYLLASISANNSKMPQTIEEDEELDVCPTENFNLPVSFSYNAVKMDKITLNVDVAGLEKLDFCQELSDSLKEQLVIYTLFFEKIIWWVYVTKGKVINDLEYILRILKEKDQDRKFAKTYEPLVKKGTHELLNDRLSNGYKIDKSITLCSFSRSENIIHVAQKDLSNKKYKELLEKIVSNYYEKRKYIKIFNSADFSTIDVRSGIRGTFKWYGIHVIPLGRRAGLSKLALDNLVNFFLFTFQDSIDKLPDYIFDNPIGLPIFLYQ</sequence>
<reference evidence="2 3" key="1">
    <citation type="journal article" date="2013" name="BMC Genomics">
        <title>Comparative genomics of parasitic silkworm microsporidia reveal an association between genome expansion and host adaptation.</title>
        <authorList>
            <person name="Pan G."/>
            <person name="Xu J."/>
            <person name="Li T."/>
            <person name="Xia Q."/>
            <person name="Liu S.L."/>
            <person name="Zhang G."/>
            <person name="Li S."/>
            <person name="Li C."/>
            <person name="Liu H."/>
            <person name="Yang L."/>
            <person name="Liu T."/>
            <person name="Zhang X."/>
            <person name="Wu Z."/>
            <person name="Fan W."/>
            <person name="Dang X."/>
            <person name="Xiang H."/>
            <person name="Tao M."/>
            <person name="Li Y."/>
            <person name="Hu J."/>
            <person name="Li Z."/>
            <person name="Lin L."/>
            <person name="Luo J."/>
            <person name="Geng L."/>
            <person name="Wang L."/>
            <person name="Long M."/>
            <person name="Wan Y."/>
            <person name="He N."/>
            <person name="Zhang Z."/>
            <person name="Lu C."/>
            <person name="Keeling P.J."/>
            <person name="Wang J."/>
            <person name="Xiang Z."/>
            <person name="Zhou Z."/>
        </authorList>
    </citation>
    <scope>NUCLEOTIDE SEQUENCE [LARGE SCALE GENOMIC DNA]</scope>
    <source>
        <strain evidence="3">CQ1 / CVCC 102059</strain>
    </source>
</reference>
<organism evidence="2 3">
    <name type="scientific">Nosema bombycis (strain CQ1 / CVCC 102059)</name>
    <name type="common">Microsporidian parasite</name>
    <name type="synonym">Pebrine of silkworm</name>
    <dbReference type="NCBI Taxonomy" id="578461"/>
    <lineage>
        <taxon>Eukaryota</taxon>
        <taxon>Fungi</taxon>
        <taxon>Fungi incertae sedis</taxon>
        <taxon>Microsporidia</taxon>
        <taxon>Nosematidae</taxon>
        <taxon>Nosema</taxon>
    </lineage>
</organism>